<dbReference type="GO" id="GO:0005524">
    <property type="term" value="F:ATP binding"/>
    <property type="evidence" value="ECO:0007669"/>
    <property type="project" value="UniProtKB-KW"/>
</dbReference>
<reference evidence="5" key="2">
    <citation type="journal article" date="2021" name="PeerJ">
        <title>Extensive microbial diversity within the chicken gut microbiome revealed by metagenomics and culture.</title>
        <authorList>
            <person name="Gilroy R."/>
            <person name="Ravi A."/>
            <person name="Getino M."/>
            <person name="Pursley I."/>
            <person name="Horton D.L."/>
            <person name="Alikhan N.F."/>
            <person name="Baker D."/>
            <person name="Gharbi K."/>
            <person name="Hall N."/>
            <person name="Watson M."/>
            <person name="Adriaenssens E.M."/>
            <person name="Foster-Nyarko E."/>
            <person name="Jarju S."/>
            <person name="Secka A."/>
            <person name="Antonio M."/>
            <person name="Oren A."/>
            <person name="Chaudhuri R.R."/>
            <person name="La Ragione R."/>
            <person name="Hildebrand F."/>
            <person name="Pallen M.J."/>
        </authorList>
    </citation>
    <scope>NUCLEOTIDE SEQUENCE</scope>
    <source>
        <strain evidence="5">ChiHcec3-11533</strain>
    </source>
</reference>
<dbReference type="AlphaFoldDB" id="A0A9D1IA98"/>
<gene>
    <name evidence="5" type="ORF">IAB02_03955</name>
</gene>
<dbReference type="Proteomes" id="UP000824072">
    <property type="component" value="Unassembled WGS sequence"/>
</dbReference>
<accession>A0A9D1IA98</accession>
<keyword evidence="3 5" id="KW-0067">ATP-binding</keyword>
<dbReference type="GO" id="GO:0015188">
    <property type="term" value="F:L-isoleucine transmembrane transporter activity"/>
    <property type="evidence" value="ECO:0007669"/>
    <property type="project" value="TreeGrafter"/>
</dbReference>
<dbReference type="PANTHER" id="PTHR45772">
    <property type="entry name" value="CONSERVED COMPONENT OF ABC TRANSPORTER FOR NATURAL AMINO ACIDS-RELATED"/>
    <property type="match status" value="1"/>
</dbReference>
<dbReference type="InterPro" id="IPR051120">
    <property type="entry name" value="ABC_AA/LPS_Transport"/>
</dbReference>
<comment type="caution">
    <text evidence="5">The sequence shown here is derived from an EMBL/GenBank/DDBJ whole genome shotgun (WGS) entry which is preliminary data.</text>
</comment>
<dbReference type="GO" id="GO:0005886">
    <property type="term" value="C:plasma membrane"/>
    <property type="evidence" value="ECO:0007669"/>
    <property type="project" value="TreeGrafter"/>
</dbReference>
<reference evidence="5" key="1">
    <citation type="submission" date="2020-10" db="EMBL/GenBank/DDBJ databases">
        <authorList>
            <person name="Gilroy R."/>
        </authorList>
    </citation>
    <scope>NUCLEOTIDE SEQUENCE</scope>
    <source>
        <strain evidence="5">ChiHcec3-11533</strain>
    </source>
</reference>
<evidence type="ECO:0000256" key="1">
    <source>
        <dbReference type="ARBA" id="ARBA00022448"/>
    </source>
</evidence>
<keyword evidence="1" id="KW-0813">Transport</keyword>
<evidence type="ECO:0000259" key="4">
    <source>
        <dbReference type="PROSITE" id="PS50893"/>
    </source>
</evidence>
<dbReference type="PANTHER" id="PTHR45772:SF7">
    <property type="entry name" value="AMINO ACID ABC TRANSPORTER ATP-BINDING PROTEIN"/>
    <property type="match status" value="1"/>
</dbReference>
<dbReference type="GO" id="GO:0015808">
    <property type="term" value="P:L-alanine transport"/>
    <property type="evidence" value="ECO:0007669"/>
    <property type="project" value="TreeGrafter"/>
</dbReference>
<dbReference type="SMART" id="SM00382">
    <property type="entry name" value="AAA"/>
    <property type="match status" value="1"/>
</dbReference>
<name>A0A9D1IA98_9FIRM</name>
<dbReference type="CDD" id="cd03219">
    <property type="entry name" value="ABC_Mj1267_LivG_branched"/>
    <property type="match status" value="1"/>
</dbReference>
<feature type="domain" description="ABC transporter" evidence="4">
    <location>
        <begin position="12"/>
        <end position="249"/>
    </location>
</feature>
<dbReference type="InterPro" id="IPR003439">
    <property type="entry name" value="ABC_transporter-like_ATP-bd"/>
</dbReference>
<dbReference type="InterPro" id="IPR032823">
    <property type="entry name" value="BCA_ABC_TP_C"/>
</dbReference>
<proteinExistence type="predicted"/>
<dbReference type="GO" id="GO:0016887">
    <property type="term" value="F:ATP hydrolysis activity"/>
    <property type="evidence" value="ECO:0007669"/>
    <property type="project" value="InterPro"/>
</dbReference>
<evidence type="ECO:0000313" key="5">
    <source>
        <dbReference type="EMBL" id="HIU33695.1"/>
    </source>
</evidence>
<dbReference type="PROSITE" id="PS00211">
    <property type="entry name" value="ABC_TRANSPORTER_1"/>
    <property type="match status" value="1"/>
</dbReference>
<protein>
    <submittedName>
        <fullName evidence="5">ABC transporter ATP-binding protein</fullName>
    </submittedName>
</protein>
<dbReference type="GO" id="GO:0005304">
    <property type="term" value="F:L-valine transmembrane transporter activity"/>
    <property type="evidence" value="ECO:0007669"/>
    <property type="project" value="TreeGrafter"/>
</dbReference>
<dbReference type="Pfam" id="PF00005">
    <property type="entry name" value="ABC_tran"/>
    <property type="match status" value="1"/>
</dbReference>
<organism evidence="5 6">
    <name type="scientific">Candidatus Pullichristensenella excrementigallinarum</name>
    <dbReference type="NCBI Taxonomy" id="2840907"/>
    <lineage>
        <taxon>Bacteria</taxon>
        <taxon>Bacillati</taxon>
        <taxon>Bacillota</taxon>
        <taxon>Clostridia</taxon>
        <taxon>Candidatus Pullichristensenella</taxon>
    </lineage>
</organism>
<dbReference type="InterPro" id="IPR027417">
    <property type="entry name" value="P-loop_NTPase"/>
</dbReference>
<evidence type="ECO:0000256" key="3">
    <source>
        <dbReference type="ARBA" id="ARBA00022840"/>
    </source>
</evidence>
<dbReference type="GO" id="GO:0042941">
    <property type="term" value="P:D-alanine transmembrane transport"/>
    <property type="evidence" value="ECO:0007669"/>
    <property type="project" value="TreeGrafter"/>
</dbReference>
<sequence>MTSAKIAEKPVLKLENICKSFGGVVAADHISLEVFPGEVVGLIGPNGSGKTTLLNMISGIYSADSGNLFFEGRKITRTSTHHRAKLGIARTFQHPRLLGRCDIFTNLQVGKDLARRKSDAQRGGADLSLQTLLEAAGLESVNLGESIEKLSYGQQKLLEIVRALIARPKVMLVDEPAAGLNEKEMEFIVRLIRLAVDGGIGVVIIEHSMDLIMSICDRITVLNFGKQIATGVPEEVQMNQEVINAYLGGDQDADD</sequence>
<dbReference type="EMBL" id="DVMU01000088">
    <property type="protein sequence ID" value="HIU33695.1"/>
    <property type="molecule type" value="Genomic_DNA"/>
</dbReference>
<dbReference type="GO" id="GO:1903806">
    <property type="term" value="P:L-isoleucine import across plasma membrane"/>
    <property type="evidence" value="ECO:0007669"/>
    <property type="project" value="TreeGrafter"/>
</dbReference>
<dbReference type="GO" id="GO:1903805">
    <property type="term" value="P:L-valine import across plasma membrane"/>
    <property type="evidence" value="ECO:0007669"/>
    <property type="project" value="TreeGrafter"/>
</dbReference>
<dbReference type="PROSITE" id="PS50893">
    <property type="entry name" value="ABC_TRANSPORTER_2"/>
    <property type="match status" value="1"/>
</dbReference>
<keyword evidence="2" id="KW-0547">Nucleotide-binding</keyword>
<evidence type="ECO:0000313" key="6">
    <source>
        <dbReference type="Proteomes" id="UP000824072"/>
    </source>
</evidence>
<dbReference type="Gene3D" id="3.40.50.300">
    <property type="entry name" value="P-loop containing nucleotide triphosphate hydrolases"/>
    <property type="match status" value="1"/>
</dbReference>
<dbReference type="InterPro" id="IPR017871">
    <property type="entry name" value="ABC_transporter-like_CS"/>
</dbReference>
<evidence type="ECO:0000256" key="2">
    <source>
        <dbReference type="ARBA" id="ARBA00022741"/>
    </source>
</evidence>
<dbReference type="Pfam" id="PF12399">
    <property type="entry name" value="BCA_ABC_TP_C"/>
    <property type="match status" value="1"/>
</dbReference>
<dbReference type="SUPFAM" id="SSF52540">
    <property type="entry name" value="P-loop containing nucleoside triphosphate hydrolases"/>
    <property type="match status" value="1"/>
</dbReference>
<dbReference type="GO" id="GO:0015192">
    <property type="term" value="F:L-phenylalanine transmembrane transporter activity"/>
    <property type="evidence" value="ECO:0007669"/>
    <property type="project" value="TreeGrafter"/>
</dbReference>
<dbReference type="InterPro" id="IPR003593">
    <property type="entry name" value="AAA+_ATPase"/>
</dbReference>